<dbReference type="KEGG" id="uam:UABAM_05236"/>
<protein>
    <submittedName>
        <fullName evidence="1">Uncharacterized protein</fullName>
    </submittedName>
</protein>
<dbReference type="RefSeq" id="WP_151970878.1">
    <property type="nucleotide sequence ID" value="NZ_AP019860.1"/>
</dbReference>
<dbReference type="Proteomes" id="UP000326354">
    <property type="component" value="Chromosome"/>
</dbReference>
<evidence type="ECO:0000313" key="1">
    <source>
        <dbReference type="EMBL" id="BBM86839.1"/>
    </source>
</evidence>
<reference evidence="1 2" key="1">
    <citation type="submission" date="2019-08" db="EMBL/GenBank/DDBJ databases">
        <title>Complete genome sequence of Candidatus Uab amorphum.</title>
        <authorList>
            <person name="Shiratori T."/>
            <person name="Suzuki S."/>
            <person name="Kakizawa Y."/>
            <person name="Ishida K."/>
        </authorList>
    </citation>
    <scope>NUCLEOTIDE SEQUENCE [LARGE SCALE GENOMIC DNA]</scope>
    <source>
        <strain evidence="1 2">SRT547</strain>
    </source>
</reference>
<dbReference type="AlphaFoldDB" id="A0A5S9IRM9"/>
<dbReference type="EMBL" id="AP019860">
    <property type="protein sequence ID" value="BBM86839.1"/>
    <property type="molecule type" value="Genomic_DNA"/>
</dbReference>
<accession>A0A5S9IRM9</accession>
<gene>
    <name evidence="1" type="ORF">UABAM_05236</name>
</gene>
<sequence length="235" mass="27963">MGKSYKPRSIVERNIYFGGDRYRFFYTVNDAAAQMGMAKSNLLGLVKRNKVEHVLITDWDRNDTVQRAMIEEHSIVYERERVLAKKEKRKPRPCHYRQLVVTVKPHGHRVYLPASNYMVVGEIIRDYDGDKYEIEYRDVKSNVGENEPLTDIAEIYMKDRDVLQVIPYSILYRNAENRSTFADTDKFDVHLIMQFYPRTCTVQLFLDEWEPLKEKMLAEKDFSVLQERFLAWMDK</sequence>
<evidence type="ECO:0000313" key="2">
    <source>
        <dbReference type="Proteomes" id="UP000326354"/>
    </source>
</evidence>
<proteinExistence type="predicted"/>
<name>A0A5S9IRM9_UABAM</name>
<keyword evidence="2" id="KW-1185">Reference proteome</keyword>
<organism evidence="1 2">
    <name type="scientific">Uabimicrobium amorphum</name>
    <dbReference type="NCBI Taxonomy" id="2596890"/>
    <lineage>
        <taxon>Bacteria</taxon>
        <taxon>Pseudomonadati</taxon>
        <taxon>Planctomycetota</taxon>
        <taxon>Candidatus Uabimicrobiia</taxon>
        <taxon>Candidatus Uabimicrobiales</taxon>
        <taxon>Candidatus Uabimicrobiaceae</taxon>
        <taxon>Candidatus Uabimicrobium</taxon>
    </lineage>
</organism>